<dbReference type="InterPro" id="IPR035940">
    <property type="entry name" value="CAP_sf"/>
</dbReference>
<proteinExistence type="predicted"/>
<dbReference type="SUPFAM" id="SSF55797">
    <property type="entry name" value="PR-1-like"/>
    <property type="match status" value="1"/>
</dbReference>
<dbReference type="EMBL" id="JAWDGP010003856">
    <property type="protein sequence ID" value="KAK3770282.1"/>
    <property type="molecule type" value="Genomic_DNA"/>
</dbReference>
<reference evidence="2" key="1">
    <citation type="journal article" date="2023" name="G3 (Bethesda)">
        <title>A reference genome for the long-term kleptoplast-retaining sea slug Elysia crispata morphotype clarki.</title>
        <authorList>
            <person name="Eastman K.E."/>
            <person name="Pendleton A.L."/>
            <person name="Shaikh M.A."/>
            <person name="Suttiyut T."/>
            <person name="Ogas R."/>
            <person name="Tomko P."/>
            <person name="Gavelis G."/>
            <person name="Widhalm J.R."/>
            <person name="Wisecaver J.H."/>
        </authorList>
    </citation>
    <scope>NUCLEOTIDE SEQUENCE</scope>
    <source>
        <strain evidence="2">ECLA1</strain>
    </source>
</reference>
<evidence type="ECO:0000313" key="3">
    <source>
        <dbReference type="Proteomes" id="UP001283361"/>
    </source>
</evidence>
<gene>
    <name evidence="2" type="ORF">RRG08_029937</name>
</gene>
<feature type="chain" id="PRO_5042167282" description="SCP domain-containing protein" evidence="1">
    <location>
        <begin position="24"/>
        <end position="107"/>
    </location>
</feature>
<accession>A0AAE1DH17</accession>
<evidence type="ECO:0000313" key="2">
    <source>
        <dbReference type="EMBL" id="KAK3770282.1"/>
    </source>
</evidence>
<feature type="signal peptide" evidence="1">
    <location>
        <begin position="1"/>
        <end position="23"/>
    </location>
</feature>
<dbReference type="AlphaFoldDB" id="A0AAE1DH17"/>
<name>A0AAE1DH17_9GAST</name>
<keyword evidence="3" id="KW-1185">Reference proteome</keyword>
<evidence type="ECO:0008006" key="4">
    <source>
        <dbReference type="Google" id="ProtNLM"/>
    </source>
</evidence>
<dbReference type="Gene3D" id="3.40.33.10">
    <property type="entry name" value="CAP"/>
    <property type="match status" value="1"/>
</dbReference>
<organism evidence="2 3">
    <name type="scientific">Elysia crispata</name>
    <name type="common">lettuce slug</name>
    <dbReference type="NCBI Taxonomy" id="231223"/>
    <lineage>
        <taxon>Eukaryota</taxon>
        <taxon>Metazoa</taxon>
        <taxon>Spiralia</taxon>
        <taxon>Lophotrochozoa</taxon>
        <taxon>Mollusca</taxon>
        <taxon>Gastropoda</taxon>
        <taxon>Heterobranchia</taxon>
        <taxon>Euthyneura</taxon>
        <taxon>Panpulmonata</taxon>
        <taxon>Sacoglossa</taxon>
        <taxon>Placobranchoidea</taxon>
        <taxon>Plakobranchidae</taxon>
        <taxon>Elysia</taxon>
    </lineage>
</organism>
<keyword evidence="1" id="KW-0732">Signal</keyword>
<dbReference type="Proteomes" id="UP001283361">
    <property type="component" value="Unassembled WGS sequence"/>
</dbReference>
<comment type="caution">
    <text evidence="2">The sequence shown here is derived from an EMBL/GenBank/DDBJ whole genome shotgun (WGS) entry which is preliminary data.</text>
</comment>
<evidence type="ECO:0000256" key="1">
    <source>
        <dbReference type="SAM" id="SignalP"/>
    </source>
</evidence>
<protein>
    <recommendedName>
        <fullName evidence="4">SCP domain-containing protein</fullName>
    </recommendedName>
</protein>
<sequence length="107" mass="11436">MSRYSIALIVSAAVLALLGSSSSSGVLEALTQDKQAFLDGHNEARRAEGVGMQDLVWDDDLASMVEGLATGCEFNTARNLIRARTSWQLQAPPSPTRTWPAKLSVCG</sequence>